<comment type="caution">
    <text evidence="2">The sequence shown here is derived from an EMBL/GenBank/DDBJ whole genome shotgun (WGS) entry which is preliminary data.</text>
</comment>
<keyword evidence="3" id="KW-1185">Reference proteome</keyword>
<accession>A0ABN8QFN6</accession>
<reference evidence="2 3" key="1">
    <citation type="submission" date="2022-05" db="EMBL/GenBank/DDBJ databases">
        <authorList>
            <consortium name="Genoscope - CEA"/>
            <person name="William W."/>
        </authorList>
    </citation>
    <scope>NUCLEOTIDE SEQUENCE [LARGE SCALE GENOMIC DNA]</scope>
</reference>
<feature type="region of interest" description="Disordered" evidence="1">
    <location>
        <begin position="339"/>
        <end position="358"/>
    </location>
</feature>
<dbReference type="InterPro" id="IPR028065">
    <property type="entry name" value="TERB2"/>
</dbReference>
<sequence>MLFDEEEVFKGLTAWFSSSVPESVRSQWVMHGGIQQDDVNDADYMFSSNAAAEDTFWVFESLKYQNEELTVFDSSLIEDTLAGGMGYLSSNISGSHILIHPAYQEEMDSFLEKCPRFYRSNVQAAAVLDKKKKRNKNNYQVQVERKQIGRSVDEWEFTDESGIAASTLNKASRKQTTVSRHQPLNCDEHIKNVQDVSMEEFTREHHQPVDYDSSDEWDFKDEVSGIQIKSLIKARRRSRNTVDSSTRSCHVSSLPSSSPVLKTIKTPTDKQSRKRTLSNTREQIGSVMSPTVVGKVRGECLVSNSVHPNHCTEYVKDTRRQYEYGTQAQLRDVQYNLNLSDNSQSSDSASGASANPRSHYLSSMDDGVLHIDDIKLSNTPIFDFIPNQNGCTVDCK</sequence>
<dbReference type="EMBL" id="CALNXK010000125">
    <property type="protein sequence ID" value="CAH3163133.1"/>
    <property type="molecule type" value="Genomic_DNA"/>
</dbReference>
<feature type="region of interest" description="Disordered" evidence="1">
    <location>
        <begin position="243"/>
        <end position="280"/>
    </location>
</feature>
<organism evidence="2 3">
    <name type="scientific">Porites lobata</name>
    <dbReference type="NCBI Taxonomy" id="104759"/>
    <lineage>
        <taxon>Eukaryota</taxon>
        <taxon>Metazoa</taxon>
        <taxon>Cnidaria</taxon>
        <taxon>Anthozoa</taxon>
        <taxon>Hexacorallia</taxon>
        <taxon>Scleractinia</taxon>
        <taxon>Fungiina</taxon>
        <taxon>Poritidae</taxon>
        <taxon>Porites</taxon>
    </lineage>
</organism>
<evidence type="ECO:0000313" key="3">
    <source>
        <dbReference type="Proteomes" id="UP001159405"/>
    </source>
</evidence>
<dbReference type="Pfam" id="PF15101">
    <property type="entry name" value="TERB2"/>
    <property type="match status" value="1"/>
</dbReference>
<proteinExistence type="predicted"/>
<feature type="compositionally biased region" description="Low complexity" evidence="1">
    <location>
        <begin position="339"/>
        <end position="355"/>
    </location>
</feature>
<name>A0ABN8QFN6_9CNID</name>
<feature type="compositionally biased region" description="Low complexity" evidence="1">
    <location>
        <begin position="251"/>
        <end position="261"/>
    </location>
</feature>
<protein>
    <submittedName>
        <fullName evidence="2">Uncharacterized protein</fullName>
    </submittedName>
</protein>
<dbReference type="Proteomes" id="UP001159405">
    <property type="component" value="Unassembled WGS sequence"/>
</dbReference>
<evidence type="ECO:0000313" key="2">
    <source>
        <dbReference type="EMBL" id="CAH3163133.1"/>
    </source>
</evidence>
<dbReference type="PANTHER" id="PTHR35345:SF1">
    <property type="entry name" value="TELOMERE REPEATS-BINDING BOUQUET FORMATION PROTEIN 2"/>
    <property type="match status" value="1"/>
</dbReference>
<dbReference type="PANTHER" id="PTHR35345">
    <property type="entry name" value="TELOMERE REPEATS-BINDING BOUQUET FORMATION PROTEIN 2"/>
    <property type="match status" value="1"/>
</dbReference>
<evidence type="ECO:0000256" key="1">
    <source>
        <dbReference type="SAM" id="MobiDB-lite"/>
    </source>
</evidence>
<gene>
    <name evidence="2" type="ORF">PLOB_00005650</name>
</gene>